<dbReference type="EMBL" id="BGZK01000380">
    <property type="protein sequence ID" value="GBP40361.1"/>
    <property type="molecule type" value="Genomic_DNA"/>
</dbReference>
<dbReference type="Proteomes" id="UP000299102">
    <property type="component" value="Unassembled WGS sequence"/>
</dbReference>
<evidence type="ECO:0000313" key="1">
    <source>
        <dbReference type="EMBL" id="GBP40361.1"/>
    </source>
</evidence>
<keyword evidence="2" id="KW-1185">Reference proteome</keyword>
<dbReference type="AlphaFoldDB" id="A0A4C1VNX0"/>
<gene>
    <name evidence="1" type="ORF">EVAR_86507_1</name>
</gene>
<comment type="caution">
    <text evidence="1">The sequence shown here is derived from an EMBL/GenBank/DDBJ whole genome shotgun (WGS) entry which is preliminary data.</text>
</comment>
<sequence>MVFKRSKNTVECTLRHPHTHTHTHVRTHASTHKVCTQARTKCARKHAQSVHASTHKVCIQARTKCAHKCKGLVRIAVMLTYIQYSKESIACLHATSTFTNAGSVTSYRSFHDEFKAKIFTALAAAVAAITAIDAPSKGERGCRYLLLCVHVCRAPCSRYRTRVKP</sequence>
<proteinExistence type="predicted"/>
<accession>A0A4C1VNX0</accession>
<organism evidence="1 2">
    <name type="scientific">Eumeta variegata</name>
    <name type="common">Bagworm moth</name>
    <name type="synonym">Eumeta japonica</name>
    <dbReference type="NCBI Taxonomy" id="151549"/>
    <lineage>
        <taxon>Eukaryota</taxon>
        <taxon>Metazoa</taxon>
        <taxon>Ecdysozoa</taxon>
        <taxon>Arthropoda</taxon>
        <taxon>Hexapoda</taxon>
        <taxon>Insecta</taxon>
        <taxon>Pterygota</taxon>
        <taxon>Neoptera</taxon>
        <taxon>Endopterygota</taxon>
        <taxon>Lepidoptera</taxon>
        <taxon>Glossata</taxon>
        <taxon>Ditrysia</taxon>
        <taxon>Tineoidea</taxon>
        <taxon>Psychidae</taxon>
        <taxon>Oiketicinae</taxon>
        <taxon>Eumeta</taxon>
    </lineage>
</organism>
<protein>
    <submittedName>
        <fullName evidence="1">Uncharacterized protein</fullName>
    </submittedName>
</protein>
<evidence type="ECO:0000313" key="2">
    <source>
        <dbReference type="Proteomes" id="UP000299102"/>
    </source>
</evidence>
<reference evidence="1 2" key="1">
    <citation type="journal article" date="2019" name="Commun. Biol.">
        <title>The bagworm genome reveals a unique fibroin gene that provides high tensile strength.</title>
        <authorList>
            <person name="Kono N."/>
            <person name="Nakamura H."/>
            <person name="Ohtoshi R."/>
            <person name="Tomita M."/>
            <person name="Numata K."/>
            <person name="Arakawa K."/>
        </authorList>
    </citation>
    <scope>NUCLEOTIDE SEQUENCE [LARGE SCALE GENOMIC DNA]</scope>
</reference>
<name>A0A4C1VNX0_EUMVA</name>